<protein>
    <recommendedName>
        <fullName evidence="4 10">4-alpha-glucanotransferase</fullName>
        <ecNumber evidence="3 10">2.4.1.25</ecNumber>
    </recommendedName>
    <alternativeName>
        <fullName evidence="8 10">Amylomaltase</fullName>
    </alternativeName>
    <alternativeName>
        <fullName evidence="9 10">Disproportionating enzyme</fullName>
    </alternativeName>
</protein>
<gene>
    <name evidence="11" type="primary">malQ</name>
    <name evidence="11" type="ORF">H9864_06635</name>
</gene>
<reference evidence="11" key="1">
    <citation type="journal article" date="2021" name="PeerJ">
        <title>Extensive microbial diversity within the chicken gut microbiome revealed by metagenomics and culture.</title>
        <authorList>
            <person name="Gilroy R."/>
            <person name="Ravi A."/>
            <person name="Getino M."/>
            <person name="Pursley I."/>
            <person name="Horton D.L."/>
            <person name="Alikhan N.F."/>
            <person name="Baker D."/>
            <person name="Gharbi K."/>
            <person name="Hall N."/>
            <person name="Watson M."/>
            <person name="Adriaenssens E.M."/>
            <person name="Foster-Nyarko E."/>
            <person name="Jarju S."/>
            <person name="Secka A."/>
            <person name="Antonio M."/>
            <person name="Oren A."/>
            <person name="Chaudhuri R.R."/>
            <person name="La Ragione R."/>
            <person name="Hildebrand F."/>
            <person name="Pallen M.J."/>
        </authorList>
    </citation>
    <scope>NUCLEOTIDE SEQUENCE</scope>
    <source>
        <strain evidence="11">742</strain>
    </source>
</reference>
<comment type="similarity">
    <text evidence="2 10">Belongs to the disproportionating enzyme family.</text>
</comment>
<evidence type="ECO:0000256" key="10">
    <source>
        <dbReference type="RuleBase" id="RU361207"/>
    </source>
</evidence>
<accession>A0A9E2NQX0</accession>
<comment type="catalytic activity">
    <reaction evidence="1 10">
        <text>Transfers a segment of a (1-&gt;4)-alpha-D-glucan to a new position in an acceptor, which may be glucose or a (1-&gt;4)-alpha-D-glucan.</text>
        <dbReference type="EC" id="2.4.1.25"/>
    </reaction>
</comment>
<evidence type="ECO:0000256" key="9">
    <source>
        <dbReference type="ARBA" id="ARBA00031501"/>
    </source>
</evidence>
<organism evidence="11 12">
    <name type="scientific">Candidatus Faecalibacterium intestinavium</name>
    <dbReference type="NCBI Taxonomy" id="2838580"/>
    <lineage>
        <taxon>Bacteria</taxon>
        <taxon>Bacillati</taxon>
        <taxon>Bacillota</taxon>
        <taxon>Clostridia</taxon>
        <taxon>Eubacteriales</taxon>
        <taxon>Oscillospiraceae</taxon>
        <taxon>Faecalibacterium</taxon>
    </lineage>
</organism>
<reference evidence="11" key="2">
    <citation type="submission" date="2021-04" db="EMBL/GenBank/DDBJ databases">
        <authorList>
            <person name="Gilroy R."/>
        </authorList>
    </citation>
    <scope>NUCLEOTIDE SEQUENCE</scope>
    <source>
        <strain evidence="11">742</strain>
    </source>
</reference>
<dbReference type="PANTHER" id="PTHR32438">
    <property type="entry name" value="4-ALPHA-GLUCANOTRANSFERASE DPE1, CHLOROPLASTIC/AMYLOPLASTIC"/>
    <property type="match status" value="1"/>
</dbReference>
<name>A0A9E2NQX0_9FIRM</name>
<dbReference type="InterPro" id="IPR017853">
    <property type="entry name" value="GH"/>
</dbReference>
<dbReference type="InterPro" id="IPR003385">
    <property type="entry name" value="Glyco_hydro_77"/>
</dbReference>
<dbReference type="PANTHER" id="PTHR32438:SF5">
    <property type="entry name" value="4-ALPHA-GLUCANOTRANSFERASE DPE1, CHLOROPLASTIC_AMYLOPLASTIC"/>
    <property type="match status" value="1"/>
</dbReference>
<evidence type="ECO:0000256" key="7">
    <source>
        <dbReference type="ARBA" id="ARBA00023277"/>
    </source>
</evidence>
<comment type="caution">
    <text evidence="11">The sequence shown here is derived from an EMBL/GenBank/DDBJ whole genome shotgun (WGS) entry which is preliminary data.</text>
</comment>
<evidence type="ECO:0000256" key="3">
    <source>
        <dbReference type="ARBA" id="ARBA00012560"/>
    </source>
</evidence>
<evidence type="ECO:0000256" key="4">
    <source>
        <dbReference type="ARBA" id="ARBA00020295"/>
    </source>
</evidence>
<keyword evidence="5 10" id="KW-0328">Glycosyltransferase</keyword>
<evidence type="ECO:0000313" key="12">
    <source>
        <dbReference type="Proteomes" id="UP000824178"/>
    </source>
</evidence>
<dbReference type="GO" id="GO:0005975">
    <property type="term" value="P:carbohydrate metabolic process"/>
    <property type="evidence" value="ECO:0007669"/>
    <property type="project" value="InterPro"/>
</dbReference>
<dbReference type="Pfam" id="PF02446">
    <property type="entry name" value="Glyco_hydro_77"/>
    <property type="match status" value="1"/>
</dbReference>
<dbReference type="Proteomes" id="UP000824178">
    <property type="component" value="Unassembled WGS sequence"/>
</dbReference>
<keyword evidence="7 10" id="KW-0119">Carbohydrate metabolism</keyword>
<dbReference type="SUPFAM" id="SSF51445">
    <property type="entry name" value="(Trans)glycosidases"/>
    <property type="match status" value="1"/>
</dbReference>
<evidence type="ECO:0000256" key="2">
    <source>
        <dbReference type="ARBA" id="ARBA00005684"/>
    </source>
</evidence>
<evidence type="ECO:0000256" key="6">
    <source>
        <dbReference type="ARBA" id="ARBA00022679"/>
    </source>
</evidence>
<dbReference type="AlphaFoldDB" id="A0A9E2NQX0"/>
<dbReference type="NCBIfam" id="TIGR00217">
    <property type="entry name" value="malQ"/>
    <property type="match status" value="1"/>
</dbReference>
<evidence type="ECO:0000313" key="11">
    <source>
        <dbReference type="EMBL" id="MBU3820028.1"/>
    </source>
</evidence>
<dbReference type="GO" id="GO:0004134">
    <property type="term" value="F:4-alpha-glucanotransferase activity"/>
    <property type="evidence" value="ECO:0007669"/>
    <property type="project" value="UniProtKB-EC"/>
</dbReference>
<keyword evidence="6 10" id="KW-0808">Transferase</keyword>
<proteinExistence type="inferred from homology"/>
<evidence type="ECO:0000256" key="1">
    <source>
        <dbReference type="ARBA" id="ARBA00000439"/>
    </source>
</evidence>
<evidence type="ECO:0000256" key="5">
    <source>
        <dbReference type="ARBA" id="ARBA00022676"/>
    </source>
</evidence>
<dbReference type="Gene3D" id="3.20.20.80">
    <property type="entry name" value="Glycosidases"/>
    <property type="match status" value="1"/>
</dbReference>
<dbReference type="NCBIfam" id="NF011080">
    <property type="entry name" value="PRK14508.1-3"/>
    <property type="match status" value="1"/>
</dbReference>
<sequence length="521" mass="57761">MRESGILMPVSSLPGPYGIGCFGKAAYEFVDFLAAAGQSIWQILPLSPTGYGDSPYQSCSAFAGNPYFIDLDALKREGLLTAEALEDADFGEDAGTVDYGALYTARYPLLRAAYKAWREGCGGKYGCAFYYPDDYYAFTLENEGWLEDYALYMALKTANEMHSWTEWPKEYRLRDEKALAAFARENEEETGFWKFLQYQFARQWQALKAYANRKGIQILGDLPIYVSADSVDAWVGGPLFELDAEGGFARVAGCPPDYFSADGQLWGNPLYNWDYHKQTGFGWWIQRVRHALGIYDLIRIDHFRGFDTYWAIPAGSATARTGKWEIGPRMELFRALENALGALPIIAEDLGELTQSVRDLLAESGFPGMKVLQFAFGGGDNEYLPHNHIKNCVVYPGTHDNTTLADWWENGAAPKEQQTAAVYFHLTPTLKPTAKELAALKTDAVRLTLIRAALGSAANRAVIPLYDWLGLGAEAHLNTPGKLGGNWAWRAKAGFGTAALAGTIRQECEVYCRTAPVISAK</sequence>
<evidence type="ECO:0000256" key="8">
    <source>
        <dbReference type="ARBA" id="ARBA00031423"/>
    </source>
</evidence>
<dbReference type="EMBL" id="JAHLFH010000137">
    <property type="protein sequence ID" value="MBU3820028.1"/>
    <property type="molecule type" value="Genomic_DNA"/>
</dbReference>
<dbReference type="EC" id="2.4.1.25" evidence="3 10"/>